<dbReference type="AlphaFoldDB" id="A0A0W0YV17"/>
<dbReference type="PROSITE" id="PS50887">
    <property type="entry name" value="GGDEF"/>
    <property type="match status" value="1"/>
</dbReference>
<dbReference type="CDD" id="cd00130">
    <property type="entry name" value="PAS"/>
    <property type="match status" value="1"/>
</dbReference>
<dbReference type="InterPro" id="IPR035965">
    <property type="entry name" value="PAS-like_dom_sf"/>
</dbReference>
<dbReference type="SMART" id="SM00091">
    <property type="entry name" value="PAS"/>
    <property type="match status" value="1"/>
</dbReference>
<evidence type="ECO:0000256" key="1">
    <source>
        <dbReference type="ARBA" id="ARBA00001946"/>
    </source>
</evidence>
<dbReference type="Pfam" id="PF13188">
    <property type="entry name" value="PAS_8"/>
    <property type="match status" value="1"/>
</dbReference>
<evidence type="ECO:0000259" key="7">
    <source>
        <dbReference type="PROSITE" id="PS50883"/>
    </source>
</evidence>
<dbReference type="PROSITE" id="PS50883">
    <property type="entry name" value="EAL"/>
    <property type="match status" value="1"/>
</dbReference>
<dbReference type="InterPro" id="IPR035919">
    <property type="entry name" value="EAL_sf"/>
</dbReference>
<organism evidence="9 10">
    <name type="scientific">Legionella shakespearei DSM 23087</name>
    <dbReference type="NCBI Taxonomy" id="1122169"/>
    <lineage>
        <taxon>Bacteria</taxon>
        <taxon>Pseudomonadati</taxon>
        <taxon>Pseudomonadota</taxon>
        <taxon>Gammaproteobacteria</taxon>
        <taxon>Legionellales</taxon>
        <taxon>Legionellaceae</taxon>
        <taxon>Legionella</taxon>
    </lineage>
</organism>
<feature type="domain" description="GGDEF" evidence="8">
    <location>
        <begin position="392"/>
        <end position="524"/>
    </location>
</feature>
<feature type="transmembrane region" description="Helical" evidence="5">
    <location>
        <begin position="98"/>
        <end position="120"/>
    </location>
</feature>
<dbReference type="InterPro" id="IPR029787">
    <property type="entry name" value="Nucleotide_cyclase"/>
</dbReference>
<dbReference type="Gene3D" id="3.30.70.270">
    <property type="match status" value="1"/>
</dbReference>
<accession>A0A0W0YV17</accession>
<dbReference type="FunFam" id="3.20.20.450:FF:000001">
    <property type="entry name" value="Cyclic di-GMP phosphodiesterase yahA"/>
    <property type="match status" value="1"/>
</dbReference>
<comment type="caution">
    <text evidence="9">The sequence shown here is derived from an EMBL/GenBank/DDBJ whole genome shotgun (WGS) entry which is preliminary data.</text>
</comment>
<dbReference type="Pfam" id="PF00563">
    <property type="entry name" value="EAL"/>
    <property type="match status" value="1"/>
</dbReference>
<keyword evidence="5" id="KW-1133">Transmembrane helix</keyword>
<dbReference type="PROSITE" id="PS50112">
    <property type="entry name" value="PAS"/>
    <property type="match status" value="1"/>
</dbReference>
<dbReference type="PANTHER" id="PTHR44757:SF2">
    <property type="entry name" value="BIOFILM ARCHITECTURE MAINTENANCE PROTEIN MBAA"/>
    <property type="match status" value="1"/>
</dbReference>
<evidence type="ECO:0000256" key="3">
    <source>
        <dbReference type="ARBA" id="ARBA00022636"/>
    </source>
</evidence>
<dbReference type="InterPro" id="IPR052155">
    <property type="entry name" value="Biofilm_reg_signaling"/>
</dbReference>
<dbReference type="GO" id="GO:0071732">
    <property type="term" value="P:cellular response to nitric oxide"/>
    <property type="evidence" value="ECO:0007669"/>
    <property type="project" value="UniProtKB-ARBA"/>
</dbReference>
<dbReference type="SUPFAM" id="SSF141868">
    <property type="entry name" value="EAL domain-like"/>
    <property type="match status" value="1"/>
</dbReference>
<feature type="domain" description="EAL" evidence="7">
    <location>
        <begin position="532"/>
        <end position="786"/>
    </location>
</feature>
<dbReference type="NCBIfam" id="TIGR00254">
    <property type="entry name" value="GGDEF"/>
    <property type="match status" value="1"/>
</dbReference>
<dbReference type="InterPro" id="IPR000014">
    <property type="entry name" value="PAS"/>
</dbReference>
<evidence type="ECO:0000256" key="5">
    <source>
        <dbReference type="SAM" id="Phobius"/>
    </source>
</evidence>
<keyword evidence="3" id="KW-0973">c-di-GMP</keyword>
<dbReference type="PANTHER" id="PTHR44757">
    <property type="entry name" value="DIGUANYLATE CYCLASE DGCP"/>
    <property type="match status" value="1"/>
</dbReference>
<feature type="transmembrane region" description="Helical" evidence="5">
    <location>
        <begin position="32"/>
        <end position="59"/>
    </location>
</feature>
<dbReference type="eggNOG" id="COG5001">
    <property type="taxonomic scope" value="Bacteria"/>
</dbReference>
<dbReference type="SUPFAM" id="SSF55785">
    <property type="entry name" value="PYP-like sensor domain (PAS domain)"/>
    <property type="match status" value="1"/>
</dbReference>
<keyword evidence="5" id="KW-0472">Membrane</keyword>
<protein>
    <recommendedName>
        <fullName evidence="2">cyclic-guanylate-specific phosphodiesterase</fullName>
        <ecNumber evidence="2">3.1.4.52</ecNumber>
    </recommendedName>
</protein>
<dbReference type="EMBL" id="LNYW01000043">
    <property type="protein sequence ID" value="KTD60752.1"/>
    <property type="molecule type" value="Genomic_DNA"/>
</dbReference>
<evidence type="ECO:0000313" key="10">
    <source>
        <dbReference type="Proteomes" id="UP000054600"/>
    </source>
</evidence>
<evidence type="ECO:0000313" key="9">
    <source>
        <dbReference type="EMBL" id="KTD60752.1"/>
    </source>
</evidence>
<dbReference type="CDD" id="cd01949">
    <property type="entry name" value="GGDEF"/>
    <property type="match status" value="1"/>
</dbReference>
<name>A0A0W0YV17_9GAMM</name>
<dbReference type="STRING" id="1122169.Lsha_1469"/>
<dbReference type="Gene3D" id="3.30.450.20">
    <property type="entry name" value="PAS domain"/>
    <property type="match status" value="1"/>
</dbReference>
<dbReference type="EC" id="3.1.4.52" evidence="2"/>
<evidence type="ECO:0000256" key="4">
    <source>
        <dbReference type="ARBA" id="ARBA00051114"/>
    </source>
</evidence>
<evidence type="ECO:0000259" key="6">
    <source>
        <dbReference type="PROSITE" id="PS50112"/>
    </source>
</evidence>
<dbReference type="Proteomes" id="UP000054600">
    <property type="component" value="Unassembled WGS sequence"/>
</dbReference>
<proteinExistence type="predicted"/>
<keyword evidence="5" id="KW-0812">Transmembrane</keyword>
<keyword evidence="10" id="KW-1185">Reference proteome</keyword>
<dbReference type="Gene3D" id="3.20.20.450">
    <property type="entry name" value="EAL domain"/>
    <property type="match status" value="1"/>
</dbReference>
<feature type="transmembrane region" description="Helical" evidence="5">
    <location>
        <begin position="132"/>
        <end position="162"/>
    </location>
</feature>
<dbReference type="InterPro" id="IPR001633">
    <property type="entry name" value="EAL_dom"/>
</dbReference>
<dbReference type="SMART" id="SM00052">
    <property type="entry name" value="EAL"/>
    <property type="match status" value="1"/>
</dbReference>
<dbReference type="NCBIfam" id="TIGR00229">
    <property type="entry name" value="sensory_box"/>
    <property type="match status" value="1"/>
</dbReference>
<feature type="transmembrane region" description="Helical" evidence="5">
    <location>
        <begin position="65"/>
        <end position="86"/>
    </location>
</feature>
<dbReference type="FunFam" id="3.30.70.270:FF:000001">
    <property type="entry name" value="Diguanylate cyclase domain protein"/>
    <property type="match status" value="1"/>
</dbReference>
<dbReference type="GO" id="GO:0071111">
    <property type="term" value="F:cyclic-guanylate-specific phosphodiesterase activity"/>
    <property type="evidence" value="ECO:0007669"/>
    <property type="project" value="UniProtKB-EC"/>
</dbReference>
<dbReference type="PATRIC" id="fig|1122169.6.peg.1692"/>
<sequence length="795" mass="90838">MKTVADNVHQLKRDNQAQDELLLSRVRFDRIVLLYAQIHIGIAGQYIVSMIMLYSLWAVIPKAQIISWGLYISAATIIWMTFTLIFRYKRQVFDSETWLKLFAMCTLISGCAWGIIGSFLMPNDLLSQSFVIIIIIGMTAAGSAFFSSFITVYTLYLFPAFIPLDIWMFIQGGYFGLIGLCGLIYMAVMFGSCFYSSRFLVSSLTLRYKNIDLDALNQFLERRVAEKTSDLEKSLAITQSTLESTADGILVVDTQGNIEYSNQKFLQMWGITENYLSLRNTGYYLDKVLNQLKNPEEFKNRIQDLNEHKQCESFDELYFVDGKVFETYSKPYQIRNNIVGRVWSFRDITMRKQMEHQLFYQANHDLLTGLPNRTLLYDRIKQSINYVTRYQSYLNMLFLDIDNFKLINDNLGHESGDILLKEVASRLQECIRDTDTVARFGGDEFVILFITNHADALSNLSQKVLERVSQPIQLLSHEIVVTTSIGVSIYPKDGNDAATLMKNADIAMYLAKKQGRNNFKLYDNSYNQSSKALQLQSELRNALENNEFIPMYQPIIELDSGKIVAAEILVRWLHPERGMIMPQEFISIAEESGLIVPLGAWIFRTACFQNKQWQNMGLNPIRMAINISGIQLKRDNFISMVEECLHDSGLDPRYLELELTESVIMSDSTKNLQSLRYCHQLGIHLTIDDFGTGYSSLNYLKQFPVSKLKIDRGFVQNCTKDISDSSIIEAIIAMGHRLKLSILAEGIEKMAQLSFLESNGCNEGQGFLFSKPVSAEAFAELLAQEKMLVRKKKAS</sequence>
<feature type="domain" description="PAS" evidence="6">
    <location>
        <begin position="234"/>
        <end position="297"/>
    </location>
</feature>
<dbReference type="SUPFAM" id="SSF55073">
    <property type="entry name" value="Nucleotide cyclase"/>
    <property type="match status" value="1"/>
</dbReference>
<evidence type="ECO:0000256" key="2">
    <source>
        <dbReference type="ARBA" id="ARBA00012282"/>
    </source>
</evidence>
<dbReference type="CDD" id="cd01948">
    <property type="entry name" value="EAL"/>
    <property type="match status" value="1"/>
</dbReference>
<reference evidence="9 10" key="1">
    <citation type="submission" date="2015-11" db="EMBL/GenBank/DDBJ databases">
        <title>Genomic analysis of 38 Legionella species identifies large and diverse effector repertoires.</title>
        <authorList>
            <person name="Burstein D."/>
            <person name="Amaro F."/>
            <person name="Zusman T."/>
            <person name="Lifshitz Z."/>
            <person name="Cohen O."/>
            <person name="Gilbert J.A."/>
            <person name="Pupko T."/>
            <person name="Shuman H.A."/>
            <person name="Segal G."/>
        </authorList>
    </citation>
    <scope>NUCLEOTIDE SEQUENCE [LARGE SCALE GENOMIC DNA]</scope>
    <source>
        <strain evidence="9 10">ATCC 49655</strain>
    </source>
</reference>
<comment type="cofactor">
    <cofactor evidence="1">
        <name>Mg(2+)</name>
        <dbReference type="ChEBI" id="CHEBI:18420"/>
    </cofactor>
</comment>
<dbReference type="RefSeq" id="WP_018577576.1">
    <property type="nucleotide sequence ID" value="NZ_KB892404.1"/>
</dbReference>
<feature type="transmembrane region" description="Helical" evidence="5">
    <location>
        <begin position="174"/>
        <end position="197"/>
    </location>
</feature>
<dbReference type="SMART" id="SM00267">
    <property type="entry name" value="GGDEF"/>
    <property type="match status" value="1"/>
</dbReference>
<dbReference type="InterPro" id="IPR043128">
    <property type="entry name" value="Rev_trsase/Diguanyl_cyclase"/>
</dbReference>
<gene>
    <name evidence="9" type="ORF">Lsha_1469</name>
</gene>
<evidence type="ECO:0000259" key="8">
    <source>
        <dbReference type="PROSITE" id="PS50887"/>
    </source>
</evidence>
<dbReference type="Pfam" id="PF00990">
    <property type="entry name" value="GGDEF"/>
    <property type="match status" value="1"/>
</dbReference>
<comment type="catalytic activity">
    <reaction evidence="4">
        <text>3',3'-c-di-GMP + H2O = 5'-phosphoguanylyl(3'-&gt;5')guanosine + H(+)</text>
        <dbReference type="Rhea" id="RHEA:24902"/>
        <dbReference type="ChEBI" id="CHEBI:15377"/>
        <dbReference type="ChEBI" id="CHEBI:15378"/>
        <dbReference type="ChEBI" id="CHEBI:58754"/>
        <dbReference type="ChEBI" id="CHEBI:58805"/>
        <dbReference type="EC" id="3.1.4.52"/>
    </reaction>
    <physiologicalReaction direction="left-to-right" evidence="4">
        <dbReference type="Rhea" id="RHEA:24903"/>
    </physiologicalReaction>
</comment>
<dbReference type="InterPro" id="IPR000160">
    <property type="entry name" value="GGDEF_dom"/>
</dbReference>